<sequence>MDKLDQTCKTLVSQLAEQVAEIIRDEQCAGVKATIDEMNLSHCNFQASLERHVADAIKRRMFIPNLAIQNHTTLYNSFMAYSTCSTADFFHPHFAEICAMFNQPLWFHRKVWEWVYITHKLQEARMLGHGKRGLVFGVGQEKLPALFASLGASVVATDAPPEIGAHWNSSKEYSDSLEKLRFPEICQDQIFNQNVSFRLCDMKAIDDGLQGFDFVWSSCCFEHLGSLEAGIQFVIDSVEKTLKVGGVACHTTEFNLSSDDDTMEHGDTVIYRRKDMLNMIERLRALGHKVEPFSIAPDPHFMDYYVDVPPYSLEPHLKLKIAQYVATSVGIVIRKC</sequence>
<evidence type="ECO:0008006" key="2">
    <source>
        <dbReference type="Google" id="ProtNLM"/>
    </source>
</evidence>
<reference evidence="1" key="1">
    <citation type="submission" date="2009-10" db="EMBL/GenBank/DDBJ databases">
        <title>Diversity of trophic interactions inside an arsenic-rich microbial ecosystem.</title>
        <authorList>
            <person name="Bertin P.N."/>
            <person name="Heinrich-Salmeron A."/>
            <person name="Pelletier E."/>
            <person name="Goulhen-Chollet F."/>
            <person name="Arsene-Ploetze F."/>
            <person name="Gallien S."/>
            <person name="Calteau A."/>
            <person name="Vallenet D."/>
            <person name="Casiot C."/>
            <person name="Chane-Woon-Ming B."/>
            <person name="Giloteaux L."/>
            <person name="Barakat M."/>
            <person name="Bonnefoy V."/>
            <person name="Bruneel O."/>
            <person name="Chandler M."/>
            <person name="Cleiss J."/>
            <person name="Duran R."/>
            <person name="Elbaz-Poulichet F."/>
            <person name="Fonknechten N."/>
            <person name="Lauga B."/>
            <person name="Mornico D."/>
            <person name="Ortet P."/>
            <person name="Schaeffer C."/>
            <person name="Siguier P."/>
            <person name="Alexander Thil Smith A."/>
            <person name="Van Dorsselaer A."/>
            <person name="Weissenbach J."/>
            <person name="Medigue C."/>
            <person name="Le Paslier D."/>
        </authorList>
    </citation>
    <scope>NUCLEOTIDE SEQUENCE</scope>
</reference>
<name>E6Q8Y9_9ZZZZ</name>
<comment type="caution">
    <text evidence="1">The sequence shown here is derived from an EMBL/GenBank/DDBJ whole genome shotgun (WGS) entry which is preliminary data.</text>
</comment>
<protein>
    <recommendedName>
        <fullName evidence="2">Methyltransferase type 11 domain-containing protein</fullName>
    </recommendedName>
</protein>
<dbReference type="EMBL" id="CABP01000021">
    <property type="protein sequence ID" value="CBI03665.1"/>
    <property type="molecule type" value="Genomic_DNA"/>
</dbReference>
<evidence type="ECO:0000313" key="1">
    <source>
        <dbReference type="EMBL" id="CBI03665.1"/>
    </source>
</evidence>
<proteinExistence type="predicted"/>
<dbReference type="Gene3D" id="3.40.50.150">
    <property type="entry name" value="Vaccinia Virus protein VP39"/>
    <property type="match status" value="1"/>
</dbReference>
<organism evidence="1">
    <name type="scientific">mine drainage metagenome</name>
    <dbReference type="NCBI Taxonomy" id="410659"/>
    <lineage>
        <taxon>unclassified sequences</taxon>
        <taxon>metagenomes</taxon>
        <taxon>ecological metagenomes</taxon>
    </lineage>
</organism>
<accession>E6Q8Y9</accession>
<dbReference type="InterPro" id="IPR029063">
    <property type="entry name" value="SAM-dependent_MTases_sf"/>
</dbReference>
<dbReference type="SUPFAM" id="SSF53335">
    <property type="entry name" value="S-adenosyl-L-methionine-dependent methyltransferases"/>
    <property type="match status" value="1"/>
</dbReference>
<dbReference type="AlphaFoldDB" id="E6Q8Y9"/>
<gene>
    <name evidence="1" type="ORF">CARN5_2921</name>
</gene>